<dbReference type="CDD" id="cd00041">
    <property type="entry name" value="CUB"/>
    <property type="match status" value="3"/>
</dbReference>
<gene>
    <name evidence="9" type="ORF">GSLYS_00014332001</name>
</gene>
<dbReference type="InterPro" id="IPR001881">
    <property type="entry name" value="EGF-like_Ca-bd_dom"/>
</dbReference>
<dbReference type="Proteomes" id="UP001497497">
    <property type="component" value="Unassembled WGS sequence"/>
</dbReference>
<evidence type="ECO:0000256" key="3">
    <source>
        <dbReference type="ARBA" id="ARBA00022737"/>
    </source>
</evidence>
<evidence type="ECO:0000313" key="10">
    <source>
        <dbReference type="Proteomes" id="UP001497497"/>
    </source>
</evidence>
<dbReference type="Gene3D" id="2.170.300.10">
    <property type="entry name" value="Tie2 ligand-binding domain superfamily"/>
    <property type="match status" value="1"/>
</dbReference>
<dbReference type="EMBL" id="CAXITT010000394">
    <property type="protein sequence ID" value="CAL1540683.1"/>
    <property type="molecule type" value="Genomic_DNA"/>
</dbReference>
<evidence type="ECO:0000256" key="4">
    <source>
        <dbReference type="ARBA" id="ARBA00023157"/>
    </source>
</evidence>
<dbReference type="PROSITE" id="PS50026">
    <property type="entry name" value="EGF_3"/>
    <property type="match status" value="1"/>
</dbReference>
<comment type="caution">
    <text evidence="5">Lacks conserved residue(s) required for the propagation of feature annotation.</text>
</comment>
<dbReference type="Pfam" id="PF00431">
    <property type="entry name" value="CUB"/>
    <property type="match status" value="3"/>
</dbReference>
<dbReference type="PROSITE" id="PS00010">
    <property type="entry name" value="ASX_HYDROXYL"/>
    <property type="match status" value="2"/>
</dbReference>
<dbReference type="InterPro" id="IPR000742">
    <property type="entry name" value="EGF"/>
</dbReference>
<dbReference type="InterPro" id="IPR035914">
    <property type="entry name" value="Sperma_CUB_dom_sf"/>
</dbReference>
<feature type="domain" description="CUB" evidence="7">
    <location>
        <begin position="702"/>
        <end position="810"/>
    </location>
</feature>
<comment type="caution">
    <text evidence="9">The sequence shown here is derived from an EMBL/GenBank/DDBJ whole genome shotgun (WGS) entry which is preliminary data.</text>
</comment>
<proteinExistence type="predicted"/>
<dbReference type="GO" id="GO:0005509">
    <property type="term" value="F:calcium ion binding"/>
    <property type="evidence" value="ECO:0007669"/>
    <property type="project" value="InterPro"/>
</dbReference>
<keyword evidence="1 5" id="KW-0245">EGF-like domain</keyword>
<protein>
    <submittedName>
        <fullName evidence="9">Uncharacterized protein</fullName>
    </submittedName>
</protein>
<dbReference type="Gene3D" id="2.10.25.10">
    <property type="entry name" value="Laminin"/>
    <property type="match status" value="2"/>
</dbReference>
<dbReference type="Gene3D" id="2.60.120.290">
    <property type="entry name" value="Spermadhesin, CUB domain"/>
    <property type="match status" value="3"/>
</dbReference>
<dbReference type="AlphaFoldDB" id="A0AAV2I3E3"/>
<evidence type="ECO:0000259" key="8">
    <source>
        <dbReference type="PROSITE" id="PS50026"/>
    </source>
</evidence>
<evidence type="ECO:0000259" key="7">
    <source>
        <dbReference type="PROSITE" id="PS01180"/>
    </source>
</evidence>
<reference evidence="9 10" key="1">
    <citation type="submission" date="2024-04" db="EMBL/GenBank/DDBJ databases">
        <authorList>
            <consortium name="Genoscope - CEA"/>
            <person name="William W."/>
        </authorList>
    </citation>
    <scope>NUCLEOTIDE SEQUENCE [LARGE SCALE GENOMIC DNA]</scope>
</reference>
<dbReference type="SMART" id="SM00179">
    <property type="entry name" value="EGF_CA"/>
    <property type="match status" value="4"/>
</dbReference>
<accession>A0AAV2I3E3</accession>
<dbReference type="FunFam" id="2.60.120.290:FF:000001">
    <property type="entry name" value="CUB and sushi domain-containing protein 3 isoform X1"/>
    <property type="match status" value="1"/>
</dbReference>
<evidence type="ECO:0000313" key="9">
    <source>
        <dbReference type="EMBL" id="CAL1540683.1"/>
    </source>
</evidence>
<dbReference type="InterPro" id="IPR018097">
    <property type="entry name" value="EGF_Ca-bd_CS"/>
</dbReference>
<keyword evidence="4" id="KW-1015">Disulfide bond</keyword>
<dbReference type="PANTHER" id="PTHR24251:SF37">
    <property type="entry name" value="CUB DOMAIN-CONTAINING PROTEIN"/>
    <property type="match status" value="1"/>
</dbReference>
<evidence type="ECO:0000256" key="6">
    <source>
        <dbReference type="SAM" id="SignalP"/>
    </source>
</evidence>
<keyword evidence="10" id="KW-1185">Reference proteome</keyword>
<dbReference type="PRINTS" id="PR00011">
    <property type="entry name" value="EGFLAMININ"/>
</dbReference>
<dbReference type="Pfam" id="PF07645">
    <property type="entry name" value="EGF_CA"/>
    <property type="match status" value="4"/>
</dbReference>
<evidence type="ECO:0000256" key="1">
    <source>
        <dbReference type="ARBA" id="ARBA00022536"/>
    </source>
</evidence>
<feature type="domain" description="EGF-like" evidence="8">
    <location>
        <begin position="655"/>
        <end position="693"/>
    </location>
</feature>
<keyword evidence="2 6" id="KW-0732">Signal</keyword>
<dbReference type="PROSITE" id="PS01187">
    <property type="entry name" value="EGF_CA"/>
    <property type="match status" value="2"/>
</dbReference>
<name>A0AAV2I3E3_LYMST</name>
<organism evidence="9 10">
    <name type="scientific">Lymnaea stagnalis</name>
    <name type="common">Great pond snail</name>
    <name type="synonym">Helix stagnalis</name>
    <dbReference type="NCBI Taxonomy" id="6523"/>
    <lineage>
        <taxon>Eukaryota</taxon>
        <taxon>Metazoa</taxon>
        <taxon>Spiralia</taxon>
        <taxon>Lophotrochozoa</taxon>
        <taxon>Mollusca</taxon>
        <taxon>Gastropoda</taxon>
        <taxon>Heterobranchia</taxon>
        <taxon>Euthyneura</taxon>
        <taxon>Panpulmonata</taxon>
        <taxon>Hygrophila</taxon>
        <taxon>Lymnaeoidea</taxon>
        <taxon>Lymnaeidae</taxon>
        <taxon>Lymnaea</taxon>
    </lineage>
</organism>
<dbReference type="SMART" id="SM00042">
    <property type="entry name" value="CUB"/>
    <property type="match status" value="3"/>
</dbReference>
<dbReference type="InterPro" id="IPR049883">
    <property type="entry name" value="NOTCH1_EGF-like"/>
</dbReference>
<evidence type="ECO:0000256" key="5">
    <source>
        <dbReference type="PROSITE-ProRule" id="PRU00076"/>
    </source>
</evidence>
<dbReference type="SUPFAM" id="SSF49854">
    <property type="entry name" value="Spermadhesin, CUB domain"/>
    <property type="match status" value="3"/>
</dbReference>
<dbReference type="PANTHER" id="PTHR24251">
    <property type="entry name" value="OVOCHYMASE-RELATED"/>
    <property type="match status" value="1"/>
</dbReference>
<dbReference type="SMART" id="SM00181">
    <property type="entry name" value="EGF"/>
    <property type="match status" value="10"/>
</dbReference>
<dbReference type="PROSITE" id="PS01186">
    <property type="entry name" value="EGF_2"/>
    <property type="match status" value="1"/>
</dbReference>
<dbReference type="SUPFAM" id="SSF57196">
    <property type="entry name" value="EGF/Laminin"/>
    <property type="match status" value="1"/>
</dbReference>
<feature type="domain" description="CUB" evidence="7">
    <location>
        <begin position="363"/>
        <end position="480"/>
    </location>
</feature>
<feature type="domain" description="CUB" evidence="7">
    <location>
        <begin position="27"/>
        <end position="140"/>
    </location>
</feature>
<dbReference type="PROSITE" id="PS01180">
    <property type="entry name" value="CUB"/>
    <property type="match status" value="3"/>
</dbReference>
<feature type="signal peptide" evidence="6">
    <location>
        <begin position="1"/>
        <end position="22"/>
    </location>
</feature>
<keyword evidence="3" id="KW-0677">Repeat</keyword>
<evidence type="ECO:0000256" key="2">
    <source>
        <dbReference type="ARBA" id="ARBA00022729"/>
    </source>
</evidence>
<feature type="chain" id="PRO_5043506032" evidence="6">
    <location>
        <begin position="23"/>
        <end position="901"/>
    </location>
</feature>
<sequence>MYLLRCILTAIGIFHLVSGTAGQTTACGGILTSQAGTIMSPNFPSNYPDNVTCTWVITVAQNQVIAVRFHRFDVDPSDRVTFYDGNTTSRPVLKGYLGGYWDDSKMSTFRIRTTGPSLLIVFNAWGPPSGLGFSASYWAHECPPFTYGLDYCNSSCSCQESNTHVCNSTSGQCECKSGWQSTRCDVIVDVCGAGHQCSDPYESCASRSGVAQCSCRQGLVYNDSTKRCESTCTTQQSSCSHACGVVSTNPHKEQCYCPHGMKLDPANNRTCVECTGWFYGEDCKSLSTCNRQHTKDINKINGSCICYSNWTYSECQSDFDECNLNPSNYCNLTKSKCSNVQGDFACPCLAGYEEINTKMCRECGKIFTNPNGTISSHFYSHDKTNVEVCSWTIAVQAGSVIDLSFTSFGLHNGIHQTPDTVKIFDGADASAQLLGSFDGLTYHDGLLPPGYVRSSGNTMHIVRYSGQSSSYGFSASYTSHECKEYFHGPTCSTSCNCNKTNTQYCNSVTGQCICKQEWTSYDCSADKDECLVTPRVCPNYSDCKNLQPRYDCPCKAGLVQNDQGQCVYSSESTSSCSRSCGGMCVHMKATGVEHCYCPIGLRLVGDSCVNCSDGTFGPNCTLSCPCARNSTASCDAVTGQCACKPGWTSDSCSQDIDECYSERFSCPVNSDCLNRPGDYECVCQRGQGLENADRKTCKQRECNFILTSPSGTIASPDYPNNYYNNANCTWAITAEQGKVISVRVDTLATELNYDFLTFYNGNNLNGQIIGRYHGDSIPRIIRSVGNTMFISFTSDGSNVGIGFKANYYSHTCSDFMFGDTCTEQCRCNKTNTEYCGNIQGECLCKLGWKGYTCIDDVRGCLGVNNFLCPRDSDCRNTAGNYECVCHPGFLKNNSTNLCDRK</sequence>
<dbReference type="InterPro" id="IPR000152">
    <property type="entry name" value="EGF-type_Asp/Asn_hydroxyl_site"/>
</dbReference>
<dbReference type="InterPro" id="IPR000859">
    <property type="entry name" value="CUB_dom"/>
</dbReference>